<accession>A0A5J5BMW8</accession>
<evidence type="ECO:0000256" key="1">
    <source>
        <dbReference type="SAM" id="MobiDB-lite"/>
    </source>
</evidence>
<feature type="region of interest" description="Disordered" evidence="1">
    <location>
        <begin position="1"/>
        <end position="24"/>
    </location>
</feature>
<keyword evidence="3" id="KW-1185">Reference proteome</keyword>
<proteinExistence type="predicted"/>
<feature type="region of interest" description="Disordered" evidence="1">
    <location>
        <begin position="41"/>
        <end position="78"/>
    </location>
</feature>
<gene>
    <name evidence="2" type="ORF">F0562_022487</name>
</gene>
<dbReference type="EMBL" id="CM018034">
    <property type="protein sequence ID" value="KAA8544473.1"/>
    <property type="molecule type" value="Genomic_DNA"/>
</dbReference>
<dbReference type="AlphaFoldDB" id="A0A5J5BMW8"/>
<evidence type="ECO:0000313" key="3">
    <source>
        <dbReference type="Proteomes" id="UP000325577"/>
    </source>
</evidence>
<feature type="compositionally biased region" description="Low complexity" evidence="1">
    <location>
        <begin position="92"/>
        <end position="104"/>
    </location>
</feature>
<sequence>MVGPPISDSNSVVGPQTDPVRYRPTLPHLLGYATVAMTRSRDFQEETPLTGPSERSKSQLSSGSGGASSARSVSSGRLALPARSRGLALPASSKGTSSTSSGCTSSDLEVLAPLVLEAWLCLLALEALAPLALDALAQIWRRWLC</sequence>
<protein>
    <submittedName>
        <fullName evidence="2">Uncharacterized protein</fullName>
    </submittedName>
</protein>
<dbReference type="Proteomes" id="UP000325577">
    <property type="component" value="Linkage Group LG11"/>
</dbReference>
<organism evidence="2 3">
    <name type="scientific">Nyssa sinensis</name>
    <dbReference type="NCBI Taxonomy" id="561372"/>
    <lineage>
        <taxon>Eukaryota</taxon>
        <taxon>Viridiplantae</taxon>
        <taxon>Streptophyta</taxon>
        <taxon>Embryophyta</taxon>
        <taxon>Tracheophyta</taxon>
        <taxon>Spermatophyta</taxon>
        <taxon>Magnoliopsida</taxon>
        <taxon>eudicotyledons</taxon>
        <taxon>Gunneridae</taxon>
        <taxon>Pentapetalae</taxon>
        <taxon>asterids</taxon>
        <taxon>Cornales</taxon>
        <taxon>Nyssaceae</taxon>
        <taxon>Nyssa</taxon>
    </lineage>
</organism>
<feature type="compositionally biased region" description="Low complexity" evidence="1">
    <location>
        <begin position="58"/>
        <end position="78"/>
    </location>
</feature>
<reference evidence="2 3" key="1">
    <citation type="submission" date="2019-09" db="EMBL/GenBank/DDBJ databases">
        <title>A chromosome-level genome assembly of the Chinese tupelo Nyssa sinensis.</title>
        <authorList>
            <person name="Yang X."/>
            <person name="Kang M."/>
            <person name="Yang Y."/>
            <person name="Xiong H."/>
            <person name="Wang M."/>
            <person name="Zhang Z."/>
            <person name="Wang Z."/>
            <person name="Wu H."/>
            <person name="Ma T."/>
            <person name="Liu J."/>
            <person name="Xi Z."/>
        </authorList>
    </citation>
    <scope>NUCLEOTIDE SEQUENCE [LARGE SCALE GENOMIC DNA]</scope>
    <source>
        <strain evidence="2">J267</strain>
        <tissue evidence="2">Leaf</tissue>
    </source>
</reference>
<feature type="region of interest" description="Disordered" evidence="1">
    <location>
        <begin position="85"/>
        <end position="104"/>
    </location>
</feature>
<evidence type="ECO:0000313" key="2">
    <source>
        <dbReference type="EMBL" id="KAA8544473.1"/>
    </source>
</evidence>
<name>A0A5J5BMW8_9ASTE</name>